<dbReference type="EMBL" id="JBHUCJ010000099">
    <property type="protein sequence ID" value="MFD3226645.1"/>
    <property type="molecule type" value="Genomic_DNA"/>
</dbReference>
<evidence type="ECO:0000256" key="1">
    <source>
        <dbReference type="ARBA" id="ARBA00009623"/>
    </source>
</evidence>
<reference evidence="5 7" key="3">
    <citation type="submission" date="2024-09" db="EMBL/GenBank/DDBJ databases">
        <title>Genomes of Rahnella.</title>
        <authorList>
            <person name="Mnguni F.C."/>
            <person name="Shin G.Y."/>
            <person name="Coutinho T."/>
        </authorList>
    </citation>
    <scope>NUCLEOTIDE SEQUENCE [LARGE SCALE GENOMIC DNA]</scope>
    <source>
        <strain evidence="5 7">20WA0057</strain>
    </source>
</reference>
<dbReference type="EMBL" id="CP002505">
    <property type="protein sequence ID" value="ADW73014.1"/>
    <property type="molecule type" value="Genomic_DNA"/>
</dbReference>
<dbReference type="InterPro" id="IPR000182">
    <property type="entry name" value="GNAT_dom"/>
</dbReference>
<organism evidence="4 6">
    <name type="scientific">Rahnella sp. (strain Y9602)</name>
    <dbReference type="NCBI Taxonomy" id="2703885"/>
    <lineage>
        <taxon>Bacteria</taxon>
        <taxon>Pseudomonadati</taxon>
        <taxon>Pseudomonadota</taxon>
        <taxon>Gammaproteobacteria</taxon>
        <taxon>Enterobacterales</taxon>
        <taxon>Yersiniaceae</taxon>
        <taxon>Rahnella</taxon>
    </lineage>
</organism>
<dbReference type="OrthoDB" id="9796171at2"/>
<dbReference type="Proteomes" id="UP000007257">
    <property type="component" value="Chromosome"/>
</dbReference>
<accession>A0A0H3F7X7</accession>
<keyword evidence="7" id="KW-1185">Reference proteome</keyword>
<keyword evidence="4" id="KW-0808">Transferase</keyword>
<dbReference type="PROSITE" id="PS51186">
    <property type="entry name" value="GNAT"/>
    <property type="match status" value="1"/>
</dbReference>
<reference evidence="6" key="1">
    <citation type="submission" date="2011-01" db="EMBL/GenBank/DDBJ databases">
        <title>Complete sequence of chromosome of Rahnella sp. Y9602.</title>
        <authorList>
            <consortium name="US DOE Joint Genome Institute"/>
            <person name="Lucas S."/>
            <person name="Copeland A."/>
            <person name="Lapidus A."/>
            <person name="Cheng J.-F."/>
            <person name="Goodwin L."/>
            <person name="Pitluck S."/>
            <person name="Lu M."/>
            <person name="Detter J.C."/>
            <person name="Han C."/>
            <person name="Tapia R."/>
            <person name="Land M."/>
            <person name="Hauser L."/>
            <person name="Kyrpides N."/>
            <person name="Ivanova N."/>
            <person name="Ovchinnikova G."/>
            <person name="Pagani I."/>
            <person name="Sobecky P.A."/>
            <person name="Martinez R.J."/>
            <person name="Woyke T."/>
        </authorList>
    </citation>
    <scope>NUCLEOTIDE SEQUENCE [LARGE SCALE GENOMIC DNA]</scope>
    <source>
        <strain evidence="6">Y9602</strain>
    </source>
</reference>
<evidence type="ECO:0000259" key="3">
    <source>
        <dbReference type="PROSITE" id="PS51186"/>
    </source>
</evidence>
<dbReference type="InterPro" id="IPR016181">
    <property type="entry name" value="Acyl_CoA_acyltransferase"/>
</dbReference>
<gene>
    <name evidence="4" type="ordered locus">Rahaq_1391</name>
    <name evidence="5" type="ORF">ACFPK4_24185</name>
</gene>
<evidence type="ECO:0000313" key="5">
    <source>
        <dbReference type="EMBL" id="MFD3226645.1"/>
    </source>
</evidence>
<dbReference type="Pfam" id="PF13673">
    <property type="entry name" value="Acetyltransf_10"/>
    <property type="match status" value="1"/>
</dbReference>
<keyword evidence="5" id="KW-0012">Acyltransferase</keyword>
<dbReference type="eggNOG" id="COG2153">
    <property type="taxonomic scope" value="Bacteria"/>
</dbReference>
<dbReference type="FunFam" id="3.40.630.30:FF:000035">
    <property type="entry name" value="GNAT family N-acetyltransferase"/>
    <property type="match status" value="1"/>
</dbReference>
<dbReference type="NCBIfam" id="NF007644">
    <property type="entry name" value="PRK10314.1"/>
    <property type="match status" value="1"/>
</dbReference>
<sequence>MTESSSLHWQDYHHSELNAAQLYAILALRSEVFVVEQTCVYQDIDGQDLTGENRHIVAWLDGKIAAYARILRFEDDVAIGRVIVAPSARGLKLGYQLMEQALAACQKHWPGARVAISAQAHLQGFYGRLGFVAYTEIYDEDGIPHVGMELNS</sequence>
<dbReference type="RefSeq" id="WP_013574718.1">
    <property type="nucleotide sequence ID" value="NC_015061.1"/>
</dbReference>
<evidence type="ECO:0000313" key="4">
    <source>
        <dbReference type="EMBL" id="ADW73014.1"/>
    </source>
</evidence>
<reference evidence="4 6" key="2">
    <citation type="journal article" date="2012" name="J. Bacteriol.">
        <title>Complete Genome Sequence of Rahnella sp. Strain Y9602, a Gammaproteobacterium Isolate from Metal- and Radionuclide-Contaminated Soil.</title>
        <authorList>
            <person name="Martinez R.J."/>
            <person name="Bruce D."/>
            <person name="Detter C."/>
            <person name="Goodwin L.A."/>
            <person name="Han J."/>
            <person name="Han C.S."/>
            <person name="Held B."/>
            <person name="Land M.L."/>
            <person name="Mikhailova N."/>
            <person name="Nolan M."/>
            <person name="Pennacchio L."/>
            <person name="Pitluck S."/>
            <person name="Tapia R."/>
            <person name="Woyke T."/>
            <person name="Sobecky P.A."/>
        </authorList>
    </citation>
    <scope>NUCLEOTIDE SEQUENCE [LARGE SCALE GENOMIC DNA]</scope>
    <source>
        <strain evidence="4 6">Y9602</strain>
    </source>
</reference>
<dbReference type="GO" id="GO:0016747">
    <property type="term" value="F:acyltransferase activity, transferring groups other than amino-acyl groups"/>
    <property type="evidence" value="ECO:0007669"/>
    <property type="project" value="InterPro"/>
</dbReference>
<evidence type="ECO:0000313" key="7">
    <source>
        <dbReference type="Proteomes" id="UP001598201"/>
    </source>
</evidence>
<dbReference type="HOGENOM" id="CLU_056607_3_1_6"/>
<dbReference type="KEGG" id="rah:Rahaq_1391"/>
<protein>
    <recommendedName>
        <fullName evidence="2">Protein ElaA</fullName>
    </recommendedName>
</protein>
<name>A0A0H3F7X7_RAHSY</name>
<dbReference type="SUPFAM" id="SSF55729">
    <property type="entry name" value="Acyl-CoA N-acyltransferases (Nat)"/>
    <property type="match status" value="1"/>
</dbReference>
<dbReference type="Proteomes" id="UP001598201">
    <property type="component" value="Unassembled WGS sequence"/>
</dbReference>
<dbReference type="AlphaFoldDB" id="A0A0H3F7X7"/>
<feature type="domain" description="N-acetyltransferase" evidence="3">
    <location>
        <begin position="12"/>
        <end position="152"/>
    </location>
</feature>
<proteinExistence type="inferred from homology"/>
<comment type="similarity">
    <text evidence="1">Belongs to the UPF0039 (ElaA) family.</text>
</comment>
<dbReference type="Gene3D" id="3.40.630.30">
    <property type="match status" value="1"/>
</dbReference>
<evidence type="ECO:0000313" key="6">
    <source>
        <dbReference type="Proteomes" id="UP000007257"/>
    </source>
</evidence>
<evidence type="ECO:0000256" key="2">
    <source>
        <dbReference type="ARBA" id="ARBA00072224"/>
    </source>
</evidence>
<dbReference type="CDD" id="cd04301">
    <property type="entry name" value="NAT_SF"/>
    <property type="match status" value="1"/>
</dbReference>